<sequence>MSTFNESNVIGQLRLKDVDEKLTLGKKAPFLLSQQMERFRKRHLARCYVMVDLEYGLTTLRIKVEKV</sequence>
<dbReference type="AlphaFoldDB" id="A0A9J5W9Z6"/>
<proteinExistence type="predicted"/>
<reference evidence="1 2" key="1">
    <citation type="submission" date="2020-09" db="EMBL/GenBank/DDBJ databases">
        <title>De no assembly of potato wild relative species, Solanum commersonii.</title>
        <authorList>
            <person name="Cho K."/>
        </authorList>
    </citation>
    <scope>NUCLEOTIDE SEQUENCE [LARGE SCALE GENOMIC DNA]</scope>
    <source>
        <strain evidence="1">LZ3.2</strain>
        <tissue evidence="1">Leaf</tissue>
    </source>
</reference>
<dbReference type="Proteomes" id="UP000824120">
    <property type="component" value="Chromosome 12"/>
</dbReference>
<evidence type="ECO:0000313" key="1">
    <source>
        <dbReference type="EMBL" id="KAG5572365.1"/>
    </source>
</evidence>
<evidence type="ECO:0000313" key="2">
    <source>
        <dbReference type="Proteomes" id="UP000824120"/>
    </source>
</evidence>
<keyword evidence="2" id="KW-1185">Reference proteome</keyword>
<dbReference type="EMBL" id="JACXVP010000012">
    <property type="protein sequence ID" value="KAG5572365.1"/>
    <property type="molecule type" value="Genomic_DNA"/>
</dbReference>
<accession>A0A9J5W9Z6</accession>
<protein>
    <submittedName>
        <fullName evidence="1">Uncharacterized protein</fullName>
    </submittedName>
</protein>
<name>A0A9J5W9Z6_SOLCO</name>
<organism evidence="1 2">
    <name type="scientific">Solanum commersonii</name>
    <name type="common">Commerson's wild potato</name>
    <name type="synonym">Commerson's nightshade</name>
    <dbReference type="NCBI Taxonomy" id="4109"/>
    <lineage>
        <taxon>Eukaryota</taxon>
        <taxon>Viridiplantae</taxon>
        <taxon>Streptophyta</taxon>
        <taxon>Embryophyta</taxon>
        <taxon>Tracheophyta</taxon>
        <taxon>Spermatophyta</taxon>
        <taxon>Magnoliopsida</taxon>
        <taxon>eudicotyledons</taxon>
        <taxon>Gunneridae</taxon>
        <taxon>Pentapetalae</taxon>
        <taxon>asterids</taxon>
        <taxon>lamiids</taxon>
        <taxon>Solanales</taxon>
        <taxon>Solanaceae</taxon>
        <taxon>Solanoideae</taxon>
        <taxon>Solaneae</taxon>
        <taxon>Solanum</taxon>
    </lineage>
</organism>
<comment type="caution">
    <text evidence="1">The sequence shown here is derived from an EMBL/GenBank/DDBJ whole genome shotgun (WGS) entry which is preliminary data.</text>
</comment>
<gene>
    <name evidence="1" type="ORF">H5410_062131</name>
</gene>